<dbReference type="Gene3D" id="3.40.50.150">
    <property type="entry name" value="Vaccinia Virus protein VP39"/>
    <property type="match status" value="1"/>
</dbReference>
<keyword evidence="2" id="KW-1185">Reference proteome</keyword>
<proteinExistence type="predicted"/>
<dbReference type="SUPFAM" id="SSF53335">
    <property type="entry name" value="S-adenosyl-L-methionine-dependent methyltransferases"/>
    <property type="match status" value="1"/>
</dbReference>
<accession>A0ABM8UNK8</accession>
<dbReference type="EMBL" id="CAJRAU010000002">
    <property type="protein sequence ID" value="CAG5069085.1"/>
    <property type="molecule type" value="Genomic_DNA"/>
</dbReference>
<dbReference type="InterPro" id="IPR029063">
    <property type="entry name" value="SAM-dependent_MTases_sf"/>
</dbReference>
<gene>
    <name evidence="1" type="ORF">DYBT9623_01820</name>
</gene>
<dbReference type="RefSeq" id="WP_215233177.1">
    <property type="nucleotide sequence ID" value="NZ_CAJRAU010000002.1"/>
</dbReference>
<dbReference type="Proteomes" id="UP000679725">
    <property type="component" value="Unassembled WGS sequence"/>
</dbReference>
<comment type="caution">
    <text evidence="1">The sequence shown here is derived from an EMBL/GenBank/DDBJ whole genome shotgun (WGS) entry which is preliminary data.</text>
</comment>
<evidence type="ECO:0000313" key="2">
    <source>
        <dbReference type="Proteomes" id="UP000679725"/>
    </source>
</evidence>
<reference evidence="1 2" key="1">
    <citation type="submission" date="2021-04" db="EMBL/GenBank/DDBJ databases">
        <authorList>
            <person name="Rodrigo-Torres L."/>
            <person name="Arahal R. D."/>
            <person name="Lucena T."/>
        </authorList>
    </citation>
    <scope>NUCLEOTIDE SEQUENCE [LARGE SCALE GENOMIC DNA]</scope>
    <source>
        <strain evidence="1 2">CECT 9623</strain>
    </source>
</reference>
<protein>
    <recommendedName>
        <fullName evidence="3">Class I SAM-dependent methyltransferase</fullName>
    </recommendedName>
</protein>
<name>A0ABM8UNK8_9BACT</name>
<sequence length="256" mass="29828">MMTLRELFYSHKGNLVHKWDHYFDVYEKHFAKYRGQKVNILEIGISHGGSMQLWKKYFGDGAHIYAIDINQDCKKLEEENTTIFIGSQSDKAFLESVAAQIPDLDIIIDDGGHLMDQQLTSFETLFGKVKEGGVYLVEDTHTSYWTEFYGGLRKPGTFIEYSKSLIDPLYESHLHEANQLTYNDITRNISCISFYDSVVVFDKEKRKKPFHKQVGNMTITPYVQMEKKQETFWDSLKNRFKPKSKHSFEENDGGFV</sequence>
<organism evidence="1 2">
    <name type="scientific">Dyadobacter linearis</name>
    <dbReference type="NCBI Taxonomy" id="2823330"/>
    <lineage>
        <taxon>Bacteria</taxon>
        <taxon>Pseudomonadati</taxon>
        <taxon>Bacteroidota</taxon>
        <taxon>Cytophagia</taxon>
        <taxon>Cytophagales</taxon>
        <taxon>Spirosomataceae</taxon>
        <taxon>Dyadobacter</taxon>
    </lineage>
</organism>
<evidence type="ECO:0000313" key="1">
    <source>
        <dbReference type="EMBL" id="CAG5069085.1"/>
    </source>
</evidence>
<evidence type="ECO:0008006" key="3">
    <source>
        <dbReference type="Google" id="ProtNLM"/>
    </source>
</evidence>